<proteinExistence type="predicted"/>
<dbReference type="EMBL" id="CAKXAJ010026467">
    <property type="protein sequence ID" value="CAH2268788.1"/>
    <property type="molecule type" value="Genomic_DNA"/>
</dbReference>
<dbReference type="OrthoDB" id="7466345at2759"/>
<evidence type="ECO:0000313" key="1">
    <source>
        <dbReference type="EMBL" id="CAH2268788.1"/>
    </source>
</evidence>
<organism evidence="1 2">
    <name type="scientific">Pararge aegeria aegeria</name>
    <dbReference type="NCBI Taxonomy" id="348720"/>
    <lineage>
        <taxon>Eukaryota</taxon>
        <taxon>Metazoa</taxon>
        <taxon>Ecdysozoa</taxon>
        <taxon>Arthropoda</taxon>
        <taxon>Hexapoda</taxon>
        <taxon>Insecta</taxon>
        <taxon>Pterygota</taxon>
        <taxon>Neoptera</taxon>
        <taxon>Endopterygota</taxon>
        <taxon>Lepidoptera</taxon>
        <taxon>Glossata</taxon>
        <taxon>Ditrysia</taxon>
        <taxon>Papilionoidea</taxon>
        <taxon>Nymphalidae</taxon>
        <taxon>Satyrinae</taxon>
        <taxon>Satyrini</taxon>
        <taxon>Parargina</taxon>
        <taxon>Pararge</taxon>
    </lineage>
</organism>
<sequence>MEVGVPRCWSGNLAPVNAALVDPQPGWQTKSSESRGAAGYKRHRIVEFGTPYKTPMSSQQLQQQWTSIGCYDDYFYDTFSRHKMIPLGSNVSRDDLLVGIVRKWYKIMYIIYKIVLFWWEALAVASYQPTDRDLVFRCDVA</sequence>
<keyword evidence="2" id="KW-1185">Reference proteome</keyword>
<dbReference type="AlphaFoldDB" id="A0A8S4SR21"/>
<evidence type="ECO:0000313" key="2">
    <source>
        <dbReference type="Proteomes" id="UP000838756"/>
    </source>
</evidence>
<protein>
    <submittedName>
        <fullName evidence="1">Jg13648 protein</fullName>
    </submittedName>
</protein>
<comment type="caution">
    <text evidence="1">The sequence shown here is derived from an EMBL/GenBank/DDBJ whole genome shotgun (WGS) entry which is preliminary data.</text>
</comment>
<accession>A0A8S4SR21</accession>
<dbReference type="Proteomes" id="UP000838756">
    <property type="component" value="Unassembled WGS sequence"/>
</dbReference>
<name>A0A8S4SR21_9NEOP</name>
<reference evidence="1" key="1">
    <citation type="submission" date="2022-03" db="EMBL/GenBank/DDBJ databases">
        <authorList>
            <person name="Lindestad O."/>
        </authorList>
    </citation>
    <scope>NUCLEOTIDE SEQUENCE</scope>
</reference>
<gene>
    <name evidence="1" type="primary">jg13648</name>
    <name evidence="1" type="ORF">PAEG_LOCUS27105</name>
</gene>